<dbReference type="Gene3D" id="3.20.20.100">
    <property type="entry name" value="NADP-dependent oxidoreductase domain"/>
    <property type="match status" value="1"/>
</dbReference>
<dbReference type="Pfam" id="PF12329">
    <property type="entry name" value="TMF_DNA_bd"/>
    <property type="match status" value="1"/>
</dbReference>
<name>A0AA35Y5W6_LACSI</name>
<organism evidence="3 4">
    <name type="scientific">Lactuca saligna</name>
    <name type="common">Willowleaf lettuce</name>
    <dbReference type="NCBI Taxonomy" id="75948"/>
    <lineage>
        <taxon>Eukaryota</taxon>
        <taxon>Viridiplantae</taxon>
        <taxon>Streptophyta</taxon>
        <taxon>Embryophyta</taxon>
        <taxon>Tracheophyta</taxon>
        <taxon>Spermatophyta</taxon>
        <taxon>Magnoliopsida</taxon>
        <taxon>eudicotyledons</taxon>
        <taxon>Gunneridae</taxon>
        <taxon>Pentapetalae</taxon>
        <taxon>asterids</taxon>
        <taxon>campanulids</taxon>
        <taxon>Asterales</taxon>
        <taxon>Asteraceae</taxon>
        <taxon>Cichorioideae</taxon>
        <taxon>Cichorieae</taxon>
        <taxon>Lactucinae</taxon>
        <taxon>Lactuca</taxon>
    </lineage>
</organism>
<dbReference type="InterPro" id="IPR036812">
    <property type="entry name" value="NAD(P)_OxRdtase_dom_sf"/>
</dbReference>
<dbReference type="AlphaFoldDB" id="A0AA35Y5W6"/>
<feature type="domain" description="NADP-dependent oxidoreductase" evidence="2">
    <location>
        <begin position="101"/>
        <end position="167"/>
    </location>
</feature>
<gene>
    <name evidence="3" type="ORF">LSALG_LOCUS6877</name>
</gene>
<dbReference type="PANTHER" id="PTHR47347:SF2">
    <property type="entry name" value="GOLGIN CANDIDATE 5"/>
    <property type="match status" value="1"/>
</dbReference>
<accession>A0AA35Y5W6</accession>
<evidence type="ECO:0000259" key="2">
    <source>
        <dbReference type="Pfam" id="PF00248"/>
    </source>
</evidence>
<dbReference type="Proteomes" id="UP001177003">
    <property type="component" value="Chromosome 0"/>
</dbReference>
<keyword evidence="4" id="KW-1185">Reference proteome</keyword>
<keyword evidence="1" id="KW-0175">Coiled coil</keyword>
<dbReference type="PANTHER" id="PTHR47347">
    <property type="entry name" value="GOLGIN CANDIDATE 5"/>
    <property type="match status" value="1"/>
</dbReference>
<dbReference type="EMBL" id="OX465086">
    <property type="protein sequence ID" value="CAI9266310.1"/>
    <property type="molecule type" value="Genomic_DNA"/>
</dbReference>
<evidence type="ECO:0000256" key="1">
    <source>
        <dbReference type="SAM" id="Coils"/>
    </source>
</evidence>
<evidence type="ECO:0000313" key="4">
    <source>
        <dbReference type="Proteomes" id="UP001177003"/>
    </source>
</evidence>
<protein>
    <recommendedName>
        <fullName evidence="2">NADP-dependent oxidoreductase domain-containing protein</fullName>
    </recommendedName>
</protein>
<dbReference type="SUPFAM" id="SSF51430">
    <property type="entry name" value="NAD(P)-linked oxidoreductase"/>
    <property type="match status" value="1"/>
</dbReference>
<dbReference type="Pfam" id="PF00248">
    <property type="entry name" value="Aldo_ket_red"/>
    <property type="match status" value="1"/>
</dbReference>
<proteinExistence type="predicted"/>
<reference evidence="3" key="1">
    <citation type="submission" date="2023-04" db="EMBL/GenBank/DDBJ databases">
        <authorList>
            <person name="Vijverberg K."/>
            <person name="Xiong W."/>
            <person name="Schranz E."/>
        </authorList>
    </citation>
    <scope>NUCLEOTIDE SEQUENCE</scope>
</reference>
<dbReference type="InterPro" id="IPR023210">
    <property type="entry name" value="NADP_OxRdtase_dom"/>
</dbReference>
<sequence length="314" mass="36110">MEKQRRFSCLPQLGGGEVLRQSPWLFFLVASRLHTPSSVEIGGPLGFGQIEGRRMKKWWSLVIEGKRMRSNDLYYQHRIDTRVPIEITNLPRFLPENPENNKMLYERVSVIVVKKGCTPSQLELAWVHHQGKDVVPIPGTTKIENLQQNIGALSVNLTPQDMAELESPLASMTQVYALTRERDTLRREQNKRSDATALLKEKDDIITQVMEEGEKLSKKQAIQESTIRKLRAQIREFEEEKKGFISKLQAEENKVENLKSKKAATEKLLQETIEKNQSEVAIQKEYYLNALSDEARVNDEARTKLEIGLKEARE</sequence>
<feature type="coiled-coil region" evidence="1">
    <location>
        <begin position="220"/>
        <end position="275"/>
    </location>
</feature>
<dbReference type="InterPro" id="IPR022092">
    <property type="entry name" value="TMF_DNA-bd"/>
</dbReference>
<evidence type="ECO:0000313" key="3">
    <source>
        <dbReference type="EMBL" id="CAI9266310.1"/>
    </source>
</evidence>